<keyword evidence="4" id="KW-1185">Reference proteome</keyword>
<dbReference type="AlphaFoldDB" id="A0A4Y3RD16"/>
<dbReference type="InterPro" id="IPR025295">
    <property type="entry name" value="eCIS_core_dom"/>
</dbReference>
<gene>
    <name evidence="3" type="ORF">SGA01_02020</name>
</gene>
<evidence type="ECO:0000256" key="1">
    <source>
        <dbReference type="SAM" id="MobiDB-lite"/>
    </source>
</evidence>
<evidence type="ECO:0000313" key="4">
    <source>
        <dbReference type="Proteomes" id="UP000315226"/>
    </source>
</evidence>
<name>A0A4Y3RD16_9ACTN</name>
<proteinExistence type="predicted"/>
<dbReference type="EMBL" id="BJMN01000002">
    <property type="protein sequence ID" value="GEB54597.1"/>
    <property type="molecule type" value="Genomic_DNA"/>
</dbReference>
<feature type="region of interest" description="Disordered" evidence="1">
    <location>
        <begin position="114"/>
        <end position="180"/>
    </location>
</feature>
<evidence type="ECO:0000313" key="3">
    <source>
        <dbReference type="EMBL" id="GEB54597.1"/>
    </source>
</evidence>
<organism evidence="3 4">
    <name type="scientific">Streptomyces gardneri</name>
    <dbReference type="NCBI Taxonomy" id="66892"/>
    <lineage>
        <taxon>Bacteria</taxon>
        <taxon>Bacillati</taxon>
        <taxon>Actinomycetota</taxon>
        <taxon>Actinomycetes</taxon>
        <taxon>Kitasatosporales</taxon>
        <taxon>Streptomycetaceae</taxon>
        <taxon>Streptomyces</taxon>
    </lineage>
</organism>
<protein>
    <recommendedName>
        <fullName evidence="2">eCIS core domain-containing protein</fullName>
    </recommendedName>
</protein>
<dbReference type="Proteomes" id="UP000315226">
    <property type="component" value="Unassembled WGS sequence"/>
</dbReference>
<evidence type="ECO:0000259" key="2">
    <source>
        <dbReference type="Pfam" id="PF13699"/>
    </source>
</evidence>
<dbReference type="Pfam" id="PF13699">
    <property type="entry name" value="eCIS_core"/>
    <property type="match status" value="1"/>
</dbReference>
<comment type="caution">
    <text evidence="3">The sequence shown here is derived from an EMBL/GenBank/DDBJ whole genome shotgun (WGS) entry which is preliminary data.</text>
</comment>
<feature type="domain" description="eCIS core" evidence="2">
    <location>
        <begin position="21"/>
        <end position="92"/>
    </location>
</feature>
<feature type="compositionally biased region" description="Low complexity" evidence="1">
    <location>
        <begin position="165"/>
        <end position="180"/>
    </location>
</feature>
<accession>A0A4Y3RD16</accession>
<sequence length="420" mass="44690">MEGPAVQRSAVHQVLLGAGRPLETPLRAEMEARLDADFSDVRVHDGSAARASASEIGARAYTSGNNVVLGEGGGDKHTLAHELTHVIQQRQGPVLGSDNGSGLSISDPTDRFEREAEANASKAMAHDPEPRAVGVPESASTGQAGSTPAHPAVQRMMGPPRLTPQQMAQLQQERQDQMQQQLQYLSQQTIAAGNPNFNYGQGYARPNIPDAATRQIFPYQTGALASPGAQLRAEEIQAQGGTFNPYDQWGHNNFTGPNGGVGATPAGVSMSRNHRLSDHYIAKILESAAQRYDHTVQAHQAATLNFFRACVPGNDVQTAVNQFVTLRNQPANQTQAVFRQLVSTVSNNSKNLRFGVSSTNSGIGKAMDSGYYKNDGGLTPFSDEIHGEVYGLADAGLISVGLAQDALDVRLGKETSSGLL</sequence>
<reference evidence="3 4" key="1">
    <citation type="submission" date="2019-06" db="EMBL/GenBank/DDBJ databases">
        <title>Whole genome shotgun sequence of Streptomyces gardneri NBRC 12865.</title>
        <authorList>
            <person name="Hosoyama A."/>
            <person name="Uohara A."/>
            <person name="Ohji S."/>
            <person name="Ichikawa N."/>
        </authorList>
    </citation>
    <scope>NUCLEOTIDE SEQUENCE [LARGE SCALE GENOMIC DNA]</scope>
    <source>
        <strain evidence="3 4">NBRC 12865</strain>
    </source>
</reference>